<organism evidence="1 2">
    <name type="scientific">Nephila pilipes</name>
    <name type="common">Giant wood spider</name>
    <name type="synonym">Nephila maculata</name>
    <dbReference type="NCBI Taxonomy" id="299642"/>
    <lineage>
        <taxon>Eukaryota</taxon>
        <taxon>Metazoa</taxon>
        <taxon>Ecdysozoa</taxon>
        <taxon>Arthropoda</taxon>
        <taxon>Chelicerata</taxon>
        <taxon>Arachnida</taxon>
        <taxon>Araneae</taxon>
        <taxon>Araneomorphae</taxon>
        <taxon>Entelegynae</taxon>
        <taxon>Araneoidea</taxon>
        <taxon>Nephilidae</taxon>
        <taxon>Nephila</taxon>
    </lineage>
</organism>
<name>A0A8X6TS00_NEPPI</name>
<evidence type="ECO:0000313" key="2">
    <source>
        <dbReference type="Proteomes" id="UP000887013"/>
    </source>
</evidence>
<reference evidence="1" key="1">
    <citation type="submission" date="2020-08" db="EMBL/GenBank/DDBJ databases">
        <title>Multicomponent nature underlies the extraordinary mechanical properties of spider dragline silk.</title>
        <authorList>
            <person name="Kono N."/>
            <person name="Nakamura H."/>
            <person name="Mori M."/>
            <person name="Yoshida Y."/>
            <person name="Ohtoshi R."/>
            <person name="Malay A.D."/>
            <person name="Moran D.A.P."/>
            <person name="Tomita M."/>
            <person name="Numata K."/>
            <person name="Arakawa K."/>
        </authorList>
    </citation>
    <scope>NUCLEOTIDE SEQUENCE</scope>
</reference>
<dbReference type="EMBL" id="BMAW01014236">
    <property type="protein sequence ID" value="GFT38039.1"/>
    <property type="molecule type" value="Genomic_DNA"/>
</dbReference>
<keyword evidence="2" id="KW-1185">Reference proteome</keyword>
<gene>
    <name evidence="1" type="ORF">NPIL_80951</name>
</gene>
<dbReference type="Proteomes" id="UP000887013">
    <property type="component" value="Unassembled WGS sequence"/>
</dbReference>
<protein>
    <submittedName>
        <fullName evidence="1">Uncharacterized protein</fullName>
    </submittedName>
</protein>
<feature type="non-terminal residue" evidence="1">
    <location>
        <position position="1"/>
    </location>
</feature>
<evidence type="ECO:0000313" key="1">
    <source>
        <dbReference type="EMBL" id="GFT38039.1"/>
    </source>
</evidence>
<accession>A0A8X6TS00</accession>
<comment type="caution">
    <text evidence="1">The sequence shown here is derived from an EMBL/GenBank/DDBJ whole genome shotgun (WGS) entry which is preliminary data.</text>
</comment>
<dbReference type="AlphaFoldDB" id="A0A8X6TS00"/>
<sequence>MDLFTGVDISTFVNIHRNAPEIKQKSKRWVAFGEFSLKKAMGDDLMNRKSYDEECLRWKVSNFDD</sequence>
<proteinExistence type="predicted"/>